<proteinExistence type="predicted"/>
<dbReference type="EMBL" id="JAIVFP010000001">
    <property type="protein sequence ID" value="MCI4683899.1"/>
    <property type="molecule type" value="Genomic_DNA"/>
</dbReference>
<sequence>MRVYFEAAHRPFLISLAGIERARSGLVVLVRAKRNGDVPEERVLGFRIFGGRRVRIHRRRVPAAGINLRPQVIEFALDLNPVSCDQHRLQAVSAFP</sequence>
<dbReference type="Proteomes" id="UP001139104">
    <property type="component" value="Unassembled WGS sequence"/>
</dbReference>
<protein>
    <submittedName>
        <fullName evidence="1">Uncharacterized protein</fullName>
    </submittedName>
</protein>
<gene>
    <name evidence="1" type="ORF">K2U94_14195</name>
</gene>
<evidence type="ECO:0000313" key="2">
    <source>
        <dbReference type="Proteomes" id="UP001139104"/>
    </source>
</evidence>
<evidence type="ECO:0000313" key="1">
    <source>
        <dbReference type="EMBL" id="MCI4683899.1"/>
    </source>
</evidence>
<comment type="caution">
    <text evidence="1">The sequence shown here is derived from an EMBL/GenBank/DDBJ whole genome shotgun (WGS) entry which is preliminary data.</text>
</comment>
<reference evidence="1" key="1">
    <citation type="journal article" date="2022" name="ISME J.">
        <title>Identification of active gaseous-alkane degraders at natural gas seeps.</title>
        <authorList>
            <person name="Farhan Ul Haque M."/>
            <person name="Hernandez M."/>
            <person name="Crombie A.T."/>
            <person name="Murrell J.C."/>
        </authorList>
    </citation>
    <scope>NUCLEOTIDE SEQUENCE</scope>
    <source>
        <strain evidence="1">PC2</strain>
    </source>
</reference>
<name>A0ABS9Z8E8_9HYPH</name>
<dbReference type="RefSeq" id="WP_243067818.1">
    <property type="nucleotide sequence ID" value="NZ_JAIVFK010000006.1"/>
</dbReference>
<organism evidence="1 2">
    <name type="scientific">Candidatus Rhodoblastus alkanivorans</name>
    <dbReference type="NCBI Taxonomy" id="2954117"/>
    <lineage>
        <taxon>Bacteria</taxon>
        <taxon>Pseudomonadati</taxon>
        <taxon>Pseudomonadota</taxon>
        <taxon>Alphaproteobacteria</taxon>
        <taxon>Hyphomicrobiales</taxon>
        <taxon>Rhodoblastaceae</taxon>
        <taxon>Rhodoblastus</taxon>
    </lineage>
</organism>
<accession>A0ABS9Z8E8</accession>
<keyword evidence="2" id="KW-1185">Reference proteome</keyword>